<name>A0A1H0X7B2_9PSEU</name>
<dbReference type="PANTHER" id="PTHR16305">
    <property type="entry name" value="TESTICULAR SOLUBLE ADENYLYL CYCLASE"/>
    <property type="match status" value="1"/>
</dbReference>
<dbReference type="Gene3D" id="1.10.10.10">
    <property type="entry name" value="Winged helix-like DNA-binding domain superfamily/Winged helix DNA-binding domain"/>
    <property type="match status" value="1"/>
</dbReference>
<dbReference type="PANTHER" id="PTHR16305:SF35">
    <property type="entry name" value="TRANSCRIPTIONAL ACTIVATOR DOMAIN"/>
    <property type="match status" value="1"/>
</dbReference>
<dbReference type="SMART" id="SM00421">
    <property type="entry name" value="HTH_LUXR"/>
    <property type="match status" value="1"/>
</dbReference>
<dbReference type="GO" id="GO:0006355">
    <property type="term" value="P:regulation of DNA-templated transcription"/>
    <property type="evidence" value="ECO:0007669"/>
    <property type="project" value="InterPro"/>
</dbReference>
<keyword evidence="1" id="KW-0547">Nucleotide-binding</keyword>
<evidence type="ECO:0000313" key="6">
    <source>
        <dbReference type="EMBL" id="SDP98831.1"/>
    </source>
</evidence>
<proteinExistence type="predicted"/>
<dbReference type="PROSITE" id="PS50005">
    <property type="entry name" value="TPR"/>
    <property type="match status" value="1"/>
</dbReference>
<dbReference type="PROSITE" id="PS50043">
    <property type="entry name" value="HTH_LUXR_2"/>
    <property type="match status" value="1"/>
</dbReference>
<dbReference type="Proteomes" id="UP000199691">
    <property type="component" value="Unassembled WGS sequence"/>
</dbReference>
<dbReference type="InterPro" id="IPR019734">
    <property type="entry name" value="TPR_rpt"/>
</dbReference>
<dbReference type="PRINTS" id="PR00038">
    <property type="entry name" value="HTHLUXR"/>
</dbReference>
<dbReference type="Gene3D" id="3.40.50.300">
    <property type="entry name" value="P-loop containing nucleotide triphosphate hydrolases"/>
    <property type="match status" value="1"/>
</dbReference>
<dbReference type="InterPro" id="IPR016032">
    <property type="entry name" value="Sig_transdc_resp-reg_C-effctor"/>
</dbReference>
<dbReference type="InterPro" id="IPR027417">
    <property type="entry name" value="P-loop_NTPase"/>
</dbReference>
<dbReference type="InterPro" id="IPR011990">
    <property type="entry name" value="TPR-like_helical_dom_sf"/>
</dbReference>
<dbReference type="Gene3D" id="1.25.40.10">
    <property type="entry name" value="Tetratricopeptide repeat domain"/>
    <property type="match status" value="1"/>
</dbReference>
<feature type="repeat" description="TPR" evidence="3">
    <location>
        <begin position="380"/>
        <end position="413"/>
    </location>
</feature>
<dbReference type="GO" id="GO:0004016">
    <property type="term" value="F:adenylate cyclase activity"/>
    <property type="evidence" value="ECO:0007669"/>
    <property type="project" value="TreeGrafter"/>
</dbReference>
<keyword evidence="7" id="KW-1185">Reference proteome</keyword>
<evidence type="ECO:0000259" key="5">
    <source>
        <dbReference type="PROSITE" id="PS50043"/>
    </source>
</evidence>
<evidence type="ECO:0000256" key="4">
    <source>
        <dbReference type="SAM" id="Coils"/>
    </source>
</evidence>
<organism evidence="6 7">
    <name type="scientific">Lentzea jiangxiensis</name>
    <dbReference type="NCBI Taxonomy" id="641025"/>
    <lineage>
        <taxon>Bacteria</taxon>
        <taxon>Bacillati</taxon>
        <taxon>Actinomycetota</taxon>
        <taxon>Actinomycetes</taxon>
        <taxon>Pseudonocardiales</taxon>
        <taxon>Pseudonocardiaceae</taxon>
        <taxon>Lentzea</taxon>
    </lineage>
</organism>
<dbReference type="SUPFAM" id="SSF46894">
    <property type="entry name" value="C-terminal effector domain of the bipartite response regulators"/>
    <property type="match status" value="1"/>
</dbReference>
<keyword evidence="4" id="KW-0175">Coiled coil</keyword>
<dbReference type="InterPro" id="IPR000792">
    <property type="entry name" value="Tscrpt_reg_LuxR_C"/>
</dbReference>
<dbReference type="STRING" id="641025.SAMN05421507_1448"/>
<dbReference type="SUPFAM" id="SSF52540">
    <property type="entry name" value="P-loop containing nucleoside triphosphate hydrolases"/>
    <property type="match status" value="1"/>
</dbReference>
<gene>
    <name evidence="6" type="ORF">SAMN05421507_1448</name>
</gene>
<keyword evidence="3" id="KW-0802">TPR repeat</keyword>
<dbReference type="GO" id="GO:0003677">
    <property type="term" value="F:DNA binding"/>
    <property type="evidence" value="ECO:0007669"/>
    <property type="project" value="InterPro"/>
</dbReference>
<evidence type="ECO:0000313" key="7">
    <source>
        <dbReference type="Proteomes" id="UP000199691"/>
    </source>
</evidence>
<dbReference type="AlphaFoldDB" id="A0A1H0X7B2"/>
<protein>
    <submittedName>
        <fullName evidence="6">AAA ATPase domain-containing protein</fullName>
    </submittedName>
</protein>
<dbReference type="Pfam" id="PF13191">
    <property type="entry name" value="AAA_16"/>
    <property type="match status" value="1"/>
</dbReference>
<accession>A0A1H0X7B2</accession>
<reference evidence="7" key="1">
    <citation type="submission" date="2016-10" db="EMBL/GenBank/DDBJ databases">
        <authorList>
            <person name="Varghese N."/>
            <person name="Submissions S."/>
        </authorList>
    </citation>
    <scope>NUCLEOTIDE SEQUENCE [LARGE SCALE GENOMIC DNA]</scope>
    <source>
        <strain evidence="7">CGMCC 4.6609</strain>
    </source>
</reference>
<evidence type="ECO:0000256" key="3">
    <source>
        <dbReference type="PROSITE-ProRule" id="PRU00339"/>
    </source>
</evidence>
<evidence type="ECO:0000256" key="1">
    <source>
        <dbReference type="ARBA" id="ARBA00022741"/>
    </source>
</evidence>
<feature type="domain" description="HTH luxR-type" evidence="5">
    <location>
        <begin position="859"/>
        <end position="924"/>
    </location>
</feature>
<dbReference type="OrthoDB" id="3656034at2"/>
<dbReference type="EMBL" id="FNIX01000044">
    <property type="protein sequence ID" value="SDP98831.1"/>
    <property type="molecule type" value="Genomic_DNA"/>
</dbReference>
<keyword evidence="2" id="KW-0067">ATP-binding</keyword>
<feature type="coiled-coil region" evidence="4">
    <location>
        <begin position="541"/>
        <end position="593"/>
    </location>
</feature>
<evidence type="ECO:0000256" key="2">
    <source>
        <dbReference type="ARBA" id="ARBA00022840"/>
    </source>
</evidence>
<dbReference type="InterPro" id="IPR036388">
    <property type="entry name" value="WH-like_DNA-bd_sf"/>
</dbReference>
<dbReference type="GO" id="GO:0005524">
    <property type="term" value="F:ATP binding"/>
    <property type="evidence" value="ECO:0007669"/>
    <property type="project" value="UniProtKB-KW"/>
</dbReference>
<dbReference type="CDD" id="cd06170">
    <property type="entry name" value="LuxR_C_like"/>
    <property type="match status" value="1"/>
</dbReference>
<dbReference type="GO" id="GO:0005737">
    <property type="term" value="C:cytoplasm"/>
    <property type="evidence" value="ECO:0007669"/>
    <property type="project" value="TreeGrafter"/>
</dbReference>
<dbReference type="SUPFAM" id="SSF48452">
    <property type="entry name" value="TPR-like"/>
    <property type="match status" value="1"/>
</dbReference>
<dbReference type="InterPro" id="IPR041664">
    <property type="entry name" value="AAA_16"/>
</dbReference>
<sequence>MPGVVAASGLVKGGLMHGGLFGRAAESSLVLNMLDSVGVQGDTLLFTGAVGVGKTALLELAACEAEERGFRVLRVIGAQFESELVFSGLHQLLYPIVSYVEGLAEPHRRVLRHALVMDEGEPSDRFAVSVAVLAALAAAADDRPLLVLVDDEIWIDQDSAEVLAFCARRISGHRIVVVSAARQAASGPLTTAVLRRHQLSPIADEAAETLLQHVHPDLAPRVRAKVVAAADGNPLLLRELPAALTPGQREGIVDLPRFLSSAMRMEPIFVDRILRLPGPTRWAMLLHAFVGEESVAELVASQRGQDFVNALRPAVEGNLMHAEAGWFEFLHPLVKAAVVQLASKDECRRAHAMLAQAAHSEERRTWHRAEAAERPDEEVAVALVRIGDRAARQGGTAAAAEAFLRAAELSPANAERSRLCAKAARWYWRCGQLDRAYALMRRAREVGDADTPSSFEVAVSVYYSCWRSGALDTAHRLLVRFVDEADGRPEQREYALDLLIGLGQCGGRADLWREFDSLLRRQEIELPRMLRMAYEALSNPARAAEEVRERLAEDYAEASSDAGLQLALECGRIAVAIDALSDYRDQLERLADRHSSDDAQVRVMTACSLLSFDYLGCGQWAEAETVGLRGLELAEANAFVMLACQFRAQLAVLAALRGGVDEALALSDEVLAWAEPRGLGIPCGLALWARTLVALAKGDDEQAYVEATRICAPGVVPTASLPALWSSFDLVEAAVRMGRVEEARAHAAAVKDAGIDTISPRTRLLVTGSAALTANEREALKLFEEALAVEGAHRWPFARARVHLAYGVRLRRGKHAANARLHLRTAEELFVRLGAEPWAAMAQAELRLAGETQAMSGHAKLSHTTLTPQEERIARLAASGLTNKQIAARLGLSARTVGAHLYKIFPKLGVATRAGLSNALSALSDGAPR</sequence>
<dbReference type="Pfam" id="PF00196">
    <property type="entry name" value="GerE"/>
    <property type="match status" value="1"/>
</dbReference>